<dbReference type="GO" id="GO:0016705">
    <property type="term" value="F:oxidoreductase activity, acting on paired donors, with incorporation or reduction of molecular oxygen"/>
    <property type="evidence" value="ECO:0007669"/>
    <property type="project" value="InterPro"/>
</dbReference>
<dbReference type="FunFam" id="1.10.630.10:FF:000006">
    <property type="entry name" value="Cytochrome P450 302a1, mitochondrial"/>
    <property type="match status" value="1"/>
</dbReference>
<dbReference type="STRING" id="283909.R7TCD0"/>
<dbReference type="PROSITE" id="PS00086">
    <property type="entry name" value="CYTOCHROME_P450"/>
    <property type="match status" value="1"/>
</dbReference>
<evidence type="ECO:0000256" key="9">
    <source>
        <dbReference type="RuleBase" id="RU000461"/>
    </source>
</evidence>
<dbReference type="PANTHER" id="PTHR24279">
    <property type="entry name" value="CYTOCHROME P450"/>
    <property type="match status" value="1"/>
</dbReference>
<dbReference type="PRINTS" id="PR00385">
    <property type="entry name" value="P450"/>
</dbReference>
<evidence type="ECO:0000256" key="4">
    <source>
        <dbReference type="ARBA" id="ARBA00022723"/>
    </source>
</evidence>
<sequence>MATRSLLQQQPSARVKPFSLIPGPRGLPYLGTLLDYKTGKYAPSSFDKAFRANHQKYGKIFKETIAGSTKVHLCDPDYAQRLFQLEGKRPHTPPLLETSKMYRKINRLSLGLGNMNGEKWSRSRKAVGHLLMKPKSVSQFLPHINGCVDDFITKIHHLRDEEGLVENFSNEIKMWTLESTANICFETRLGALNGTAAQSDFIQRMVNAMDSMLEQALKLRFSFGWWRLLPTPAWQKLYDCEDFFFSNAQRIVNEAISKMDALLESGDFVEGHSYPFLSYLLGREELSLEDVRIISMAMFSDGMITTSPTVASQLYCLATNPEVQDKVYEEVLRVVGIKTKEITSGHLEELSYLKSCIKEGFRFFPIGTEISRIVPTDITIGGYLIPKGTHVEVNTNMLLQSPQYFHDAHRFIPERWTRDGSASNVHPYLVRPFSCGPRMCPGKRIAEQEMLTFIAKLLRHYRVEWRESHEMSQRYRILLAPDCSADFYFIPRNN</sequence>
<dbReference type="EMBL" id="KB311498">
    <property type="protein sequence ID" value="ELT89157.1"/>
    <property type="molecule type" value="Genomic_DNA"/>
</dbReference>
<evidence type="ECO:0000256" key="6">
    <source>
        <dbReference type="ARBA" id="ARBA00023004"/>
    </source>
</evidence>
<dbReference type="InterPro" id="IPR050479">
    <property type="entry name" value="CYP11_CYP27_families"/>
</dbReference>
<protein>
    <submittedName>
        <fullName evidence="10 11">Uncharacterized protein</fullName>
    </submittedName>
</protein>
<dbReference type="GO" id="GO:0004497">
    <property type="term" value="F:monooxygenase activity"/>
    <property type="evidence" value="ECO:0007669"/>
    <property type="project" value="UniProtKB-KW"/>
</dbReference>
<dbReference type="EnsemblMetazoa" id="CapteT171547">
    <property type="protein sequence ID" value="CapteP171547"/>
    <property type="gene ID" value="CapteG171547"/>
</dbReference>
<reference evidence="11" key="3">
    <citation type="submission" date="2015-06" db="UniProtKB">
        <authorList>
            <consortium name="EnsemblMetazoa"/>
        </authorList>
    </citation>
    <scope>IDENTIFICATION</scope>
</reference>
<dbReference type="EMBL" id="AMQN01003312">
    <property type="status" value="NOT_ANNOTATED_CDS"/>
    <property type="molecule type" value="Genomic_DNA"/>
</dbReference>
<dbReference type="Proteomes" id="UP000014760">
    <property type="component" value="Unassembled WGS sequence"/>
</dbReference>
<evidence type="ECO:0000256" key="1">
    <source>
        <dbReference type="ARBA" id="ARBA00001971"/>
    </source>
</evidence>
<dbReference type="InterPro" id="IPR017972">
    <property type="entry name" value="Cyt_P450_CS"/>
</dbReference>
<evidence type="ECO:0000256" key="3">
    <source>
        <dbReference type="ARBA" id="ARBA00022617"/>
    </source>
</evidence>
<evidence type="ECO:0000256" key="7">
    <source>
        <dbReference type="ARBA" id="ARBA00023033"/>
    </source>
</evidence>
<dbReference type="PRINTS" id="PR00463">
    <property type="entry name" value="EP450I"/>
</dbReference>
<keyword evidence="3 8" id="KW-0349">Heme</keyword>
<accession>R7TCD0</accession>
<keyword evidence="7 9" id="KW-0503">Monooxygenase</keyword>
<dbReference type="InterPro" id="IPR001128">
    <property type="entry name" value="Cyt_P450"/>
</dbReference>
<evidence type="ECO:0000313" key="12">
    <source>
        <dbReference type="Proteomes" id="UP000014760"/>
    </source>
</evidence>
<gene>
    <name evidence="10" type="ORF">CAPTEDRAFT_171547</name>
</gene>
<organism evidence="10">
    <name type="scientific">Capitella teleta</name>
    <name type="common">Polychaete worm</name>
    <dbReference type="NCBI Taxonomy" id="283909"/>
    <lineage>
        <taxon>Eukaryota</taxon>
        <taxon>Metazoa</taxon>
        <taxon>Spiralia</taxon>
        <taxon>Lophotrochozoa</taxon>
        <taxon>Annelida</taxon>
        <taxon>Polychaeta</taxon>
        <taxon>Sedentaria</taxon>
        <taxon>Scolecida</taxon>
        <taxon>Capitellidae</taxon>
        <taxon>Capitella</taxon>
    </lineage>
</organism>
<evidence type="ECO:0000256" key="8">
    <source>
        <dbReference type="PIRSR" id="PIRSR602401-1"/>
    </source>
</evidence>
<dbReference type="OrthoDB" id="3945418at2759"/>
<dbReference type="GO" id="GO:0005506">
    <property type="term" value="F:iron ion binding"/>
    <property type="evidence" value="ECO:0007669"/>
    <property type="project" value="InterPro"/>
</dbReference>
<evidence type="ECO:0000256" key="2">
    <source>
        <dbReference type="ARBA" id="ARBA00010617"/>
    </source>
</evidence>
<keyword evidence="12" id="KW-1185">Reference proteome</keyword>
<dbReference type="SUPFAM" id="SSF48264">
    <property type="entry name" value="Cytochrome P450"/>
    <property type="match status" value="1"/>
</dbReference>
<reference evidence="12" key="1">
    <citation type="submission" date="2012-12" db="EMBL/GenBank/DDBJ databases">
        <authorList>
            <person name="Hellsten U."/>
            <person name="Grimwood J."/>
            <person name="Chapman J.A."/>
            <person name="Shapiro H."/>
            <person name="Aerts A."/>
            <person name="Otillar R.P."/>
            <person name="Terry A.Y."/>
            <person name="Boore J.L."/>
            <person name="Simakov O."/>
            <person name="Marletaz F."/>
            <person name="Cho S.-J."/>
            <person name="Edsinger-Gonzales E."/>
            <person name="Havlak P."/>
            <person name="Kuo D.-H."/>
            <person name="Larsson T."/>
            <person name="Lv J."/>
            <person name="Arendt D."/>
            <person name="Savage R."/>
            <person name="Osoegawa K."/>
            <person name="de Jong P."/>
            <person name="Lindberg D.R."/>
            <person name="Seaver E.C."/>
            <person name="Weisblat D.A."/>
            <person name="Putnam N.H."/>
            <person name="Grigoriev I.V."/>
            <person name="Rokhsar D.S."/>
        </authorList>
    </citation>
    <scope>NUCLEOTIDE SEQUENCE</scope>
    <source>
        <strain evidence="12">I ESC-2004</strain>
    </source>
</reference>
<dbReference type="PANTHER" id="PTHR24279:SF120">
    <property type="entry name" value="CYTOCHROME P450"/>
    <property type="match status" value="1"/>
</dbReference>
<evidence type="ECO:0000256" key="5">
    <source>
        <dbReference type="ARBA" id="ARBA00023002"/>
    </source>
</evidence>
<name>R7TCD0_CAPTE</name>
<dbReference type="Gene3D" id="1.10.630.10">
    <property type="entry name" value="Cytochrome P450"/>
    <property type="match status" value="1"/>
</dbReference>
<dbReference type="CDD" id="cd11054">
    <property type="entry name" value="CYP24A1-like"/>
    <property type="match status" value="1"/>
</dbReference>
<dbReference type="HOGENOM" id="CLU_001570_28_0_1"/>
<keyword evidence="4 8" id="KW-0479">Metal-binding</keyword>
<dbReference type="InterPro" id="IPR036396">
    <property type="entry name" value="Cyt_P450_sf"/>
</dbReference>
<evidence type="ECO:0000313" key="10">
    <source>
        <dbReference type="EMBL" id="ELT89157.1"/>
    </source>
</evidence>
<proteinExistence type="inferred from homology"/>
<feature type="binding site" description="axial binding residue" evidence="8">
    <location>
        <position position="440"/>
    </location>
    <ligand>
        <name>heme</name>
        <dbReference type="ChEBI" id="CHEBI:30413"/>
    </ligand>
    <ligandPart>
        <name>Fe</name>
        <dbReference type="ChEBI" id="CHEBI:18248"/>
    </ligandPart>
</feature>
<dbReference type="InterPro" id="IPR002401">
    <property type="entry name" value="Cyt_P450_E_grp-I"/>
</dbReference>
<evidence type="ECO:0000313" key="11">
    <source>
        <dbReference type="EnsemblMetazoa" id="CapteP171547"/>
    </source>
</evidence>
<comment type="similarity">
    <text evidence="2 9">Belongs to the cytochrome P450 family.</text>
</comment>
<dbReference type="OMA" id="ITEINRW"/>
<reference evidence="10 12" key="2">
    <citation type="journal article" date="2013" name="Nature">
        <title>Insights into bilaterian evolution from three spiralian genomes.</title>
        <authorList>
            <person name="Simakov O."/>
            <person name="Marletaz F."/>
            <person name="Cho S.J."/>
            <person name="Edsinger-Gonzales E."/>
            <person name="Havlak P."/>
            <person name="Hellsten U."/>
            <person name="Kuo D.H."/>
            <person name="Larsson T."/>
            <person name="Lv J."/>
            <person name="Arendt D."/>
            <person name="Savage R."/>
            <person name="Osoegawa K."/>
            <person name="de Jong P."/>
            <person name="Grimwood J."/>
            <person name="Chapman J.A."/>
            <person name="Shapiro H."/>
            <person name="Aerts A."/>
            <person name="Otillar R.P."/>
            <person name="Terry A.Y."/>
            <person name="Boore J.L."/>
            <person name="Grigoriev I.V."/>
            <person name="Lindberg D.R."/>
            <person name="Seaver E.C."/>
            <person name="Weisblat D.A."/>
            <person name="Putnam N.H."/>
            <person name="Rokhsar D.S."/>
        </authorList>
    </citation>
    <scope>NUCLEOTIDE SEQUENCE</scope>
    <source>
        <strain evidence="10 12">I ESC-2004</strain>
    </source>
</reference>
<keyword evidence="6 8" id="KW-0408">Iron</keyword>
<dbReference type="AlphaFoldDB" id="R7TCD0"/>
<dbReference type="Pfam" id="PF00067">
    <property type="entry name" value="p450"/>
    <property type="match status" value="1"/>
</dbReference>
<dbReference type="GO" id="GO:0020037">
    <property type="term" value="F:heme binding"/>
    <property type="evidence" value="ECO:0007669"/>
    <property type="project" value="InterPro"/>
</dbReference>
<keyword evidence="5 9" id="KW-0560">Oxidoreductase</keyword>
<comment type="cofactor">
    <cofactor evidence="1 8">
        <name>heme</name>
        <dbReference type="ChEBI" id="CHEBI:30413"/>
    </cofactor>
</comment>